<reference evidence="3" key="1">
    <citation type="journal article" date="2019" name="Int. J. Syst. Evol. Microbiol.">
        <title>The Global Catalogue of Microorganisms (GCM) 10K type strain sequencing project: providing services to taxonomists for standard genome sequencing and annotation.</title>
        <authorList>
            <consortium name="The Broad Institute Genomics Platform"/>
            <consortium name="The Broad Institute Genome Sequencing Center for Infectious Disease"/>
            <person name="Wu L."/>
            <person name="Ma J."/>
        </authorList>
    </citation>
    <scope>NUCLEOTIDE SEQUENCE [LARGE SCALE GENOMIC DNA]</scope>
    <source>
        <strain evidence="3">JCM 16013</strain>
    </source>
</reference>
<keyword evidence="3" id="KW-1185">Reference proteome</keyword>
<dbReference type="NCBIfam" id="TIGR02391">
    <property type="entry name" value="hypoth_ymh"/>
    <property type="match status" value="1"/>
</dbReference>
<proteinExistence type="predicted"/>
<dbReference type="InterPro" id="IPR012654">
    <property type="entry name" value="CHP02391"/>
</dbReference>
<dbReference type="Pfam" id="PF09509">
    <property type="entry name" value="Hypoth_Ymh"/>
    <property type="match status" value="1"/>
</dbReference>
<dbReference type="EMBL" id="BAAAQM010000005">
    <property type="protein sequence ID" value="GAA1959447.1"/>
    <property type="molecule type" value="Genomic_DNA"/>
</dbReference>
<organism evidence="2 3">
    <name type="scientific">Catenulispora subtropica</name>
    <dbReference type="NCBI Taxonomy" id="450798"/>
    <lineage>
        <taxon>Bacteria</taxon>
        <taxon>Bacillati</taxon>
        <taxon>Actinomycetota</taxon>
        <taxon>Actinomycetes</taxon>
        <taxon>Catenulisporales</taxon>
        <taxon>Catenulisporaceae</taxon>
        <taxon>Catenulispora</taxon>
    </lineage>
</organism>
<evidence type="ECO:0000313" key="2">
    <source>
        <dbReference type="EMBL" id="GAA1959447.1"/>
    </source>
</evidence>
<evidence type="ECO:0000259" key="1">
    <source>
        <dbReference type="Pfam" id="PF09509"/>
    </source>
</evidence>
<accession>A0ABP5C7W2</accession>
<evidence type="ECO:0000313" key="3">
    <source>
        <dbReference type="Proteomes" id="UP001499854"/>
    </source>
</evidence>
<feature type="domain" description="Conserved hypothetical protein CHP02391" evidence="1">
    <location>
        <begin position="115"/>
        <end position="232"/>
    </location>
</feature>
<name>A0ABP5C7W2_9ACTN</name>
<comment type="caution">
    <text evidence="2">The sequence shown here is derived from an EMBL/GenBank/DDBJ whole genome shotgun (WGS) entry which is preliminary data.</text>
</comment>
<dbReference type="Proteomes" id="UP001499854">
    <property type="component" value="Unassembled WGS sequence"/>
</dbReference>
<sequence>MPFQDMGLEADDVVSLPLDDLALRVLKSARAAGERNWQNWLLGARNRGYPTRPDAAQALSEAWAWLQNRGLIAWDVEQSSTPGMFVISRQGEAALDRGLPWIRAVERLNVQMVAELEAKARPQFLRGDFEAAALLAMKEVEVAVRTAAGLENSLVGTALMQRAFRPPKSPTDTGGPLSDPAADGGEAVALMELYKGAIGLFKNPASHRRVDFTDPTEAAEVVLLADLLLRLLAKAAPPASRS</sequence>
<protein>
    <submittedName>
        <fullName evidence="2">TIGR02391 family protein</fullName>
    </submittedName>
</protein>
<gene>
    <name evidence="2" type="ORF">GCM10009838_14760</name>
</gene>